<feature type="compositionally biased region" description="Polar residues" evidence="2">
    <location>
        <begin position="905"/>
        <end position="929"/>
    </location>
</feature>
<feature type="compositionally biased region" description="Basic and acidic residues" evidence="2">
    <location>
        <begin position="1285"/>
        <end position="1296"/>
    </location>
</feature>
<accession>A0AAV4RW40</accession>
<dbReference type="EMBL" id="BPLQ01006798">
    <property type="protein sequence ID" value="GIY25349.1"/>
    <property type="molecule type" value="Genomic_DNA"/>
</dbReference>
<feature type="region of interest" description="Disordered" evidence="2">
    <location>
        <begin position="223"/>
        <end position="604"/>
    </location>
</feature>
<feature type="region of interest" description="Disordered" evidence="2">
    <location>
        <begin position="74"/>
        <end position="94"/>
    </location>
</feature>
<feature type="compositionally biased region" description="Basic and acidic residues" evidence="2">
    <location>
        <begin position="325"/>
        <end position="337"/>
    </location>
</feature>
<evidence type="ECO:0000256" key="2">
    <source>
        <dbReference type="SAM" id="MobiDB-lite"/>
    </source>
</evidence>
<reference evidence="3 4" key="1">
    <citation type="submission" date="2021-06" db="EMBL/GenBank/DDBJ databases">
        <title>Caerostris darwini draft genome.</title>
        <authorList>
            <person name="Kono N."/>
            <person name="Arakawa K."/>
        </authorList>
    </citation>
    <scope>NUCLEOTIDE SEQUENCE [LARGE SCALE GENOMIC DNA]</scope>
</reference>
<evidence type="ECO:0000256" key="1">
    <source>
        <dbReference type="SAM" id="Coils"/>
    </source>
</evidence>
<evidence type="ECO:0000313" key="4">
    <source>
        <dbReference type="Proteomes" id="UP001054837"/>
    </source>
</evidence>
<sequence length="1649" mass="186999">MSQIYAPSPKRPSSAINDESSIDDYEEAFLDIGDDDVEYPHHLHIDHYNSNEPCTSSVTTADWEEAESFMANNENFPISTPASSSGTSLPGELYSQELSPSMNMANEQAFPFSIPEDPDQSLSSISDVLQVEKDFMDFVRSFPHNVTGIPTEVQPPVNSSAKKSQSDSNAKVGLDHLDNLCKLMEQLSDLKETNVKLRRRIQYLEDIKTLQEIHKEMTDERKLCSSGLSEDEIQHLKNKSHESEESEPSKDSNEGNEDDTLEVPSPEHLLGLYRSKTANQIDEYKCERGHKSRSTVVSKERRERSKSVGHPSHAKSKKRPSRWSKVKEVLGIEKNDDLSATGSDGNTAAEPMEEEVDKDKEKQNRKLSEHSKAYKLSGSKSHSSVLSSKSFSEAERQNSSTVLPVKKSGTLDSKTAQAAMESFEKEEMAKKSPKTPWGKMKTMIQIRRDNRAQKSESSSSSPRDVKPNKSPILKNEAANGHSPNRRNQRNNHRSPYSEGGLDISSGNGNFHNSEKNLQRLDVGYSNEHRYRQKSPHKYSSRKSSVPQLDSEAKTMYEKSSPKNRQRELDCYMGVRDTAIPKENCKRKKTKPRPPPLKYPEDGILTPHIDNELEDVNKSPAMSPSIQRKCVWTKVKDVLKGNKREEDSHFSLSAPSSPASAAEALTFDFDLETAKHEEPFNSAYQAPRFSDGSANEILLPNSSPSATVTELLRELQQNLSDDFNKKLEEWQRCRTEGIQKSPCAEVERKDSFGRMRKISKPEKKLSTSEKLSKSSHHMPKKDLCWLEKEQQKVDREIIRLSKEKQKFEKRSFRLKQLKEAMTDGDGQKKEVLVKTSAGEFRFEGISDAFTKKLYEWETKKGVNPELSTIALLDESLKPPIETVITTVGSNSTRTSPEPPKVCYQVSRASSEPDLSTAQKDASASNQATRSKSGDTLLAGELDVVVNLEPDLTLGSQQEHRDGIHHTEDNYYSLLEENMFLLDQLKDKEEICNHLQNELERLDDKTEKTNRNHQEEIEKYRQKLWEIHMSRPRDLQGSLHLISELKSRIEELQKCSDKLKSDRERLEESFRYHSSQQARLADDLYAKCVKCKLPVHHLASPAVVLAENGARDVEQTVMERTRQVCHLRWELLHRDMSAVLLQAALHRVTSQGEPVTILPTWDKRRNKFKNIKAWSVDTTTRRPSEDLVTDDWLQERLKQLSMTPYNDWAVIDFSPNDLMNTAHELKKETLRLAISRQDRVSDSEEKKSATCSADSEMADSDRYYDTGSAVNSRSSSFSSGPGGLRGSHSDTRLYERTRGLRRNSSSSMSCVEASDSSSLHDSDKMHYLLKKFPWRTQWRSLDNVSSSYSSRSSILDDELSKSLWRPIRSSSRGADALPPEDLTHIQLQQKYGSFKETDEENEEPRASADWGSKCLITPKSIHLARISDNESDQNRYSPHPCSSQNTEGIGIINAKTLYPTQAIQTSSYSGGKSYLMQEKAFSLPKECKADVLIHGDEPTYFNNTDGSMESLDKYETAIRDEELTFSDNQNEREHFRNYQSGSRDFFPDFEDLKRRTDTQIHSNPKSSSSLSYNCVLNNTEENRQESQANTSSVPEHGNISMPGSPSISKFKYKGTKGFGRPARTGYKREDEKLKNFTNIDENGAEDIGFGS</sequence>
<feature type="compositionally biased region" description="Polar residues" evidence="2">
    <location>
        <begin position="1579"/>
        <end position="1591"/>
    </location>
</feature>
<keyword evidence="1" id="KW-0175">Coiled coil</keyword>
<feature type="region of interest" description="Disordered" evidence="2">
    <location>
        <begin position="147"/>
        <end position="170"/>
    </location>
</feature>
<feature type="region of interest" description="Disordered" evidence="2">
    <location>
        <begin position="1579"/>
        <end position="1627"/>
    </location>
</feature>
<feature type="compositionally biased region" description="Basic residues" evidence="2">
    <location>
        <begin position="483"/>
        <end position="492"/>
    </location>
</feature>
<keyword evidence="4" id="KW-1185">Reference proteome</keyword>
<feature type="compositionally biased region" description="Basic and acidic residues" evidence="2">
    <location>
        <begin position="550"/>
        <end position="569"/>
    </location>
</feature>
<comment type="caution">
    <text evidence="3">The sequence shown here is derived from an EMBL/GenBank/DDBJ whole genome shotgun (WGS) entry which is preliminary data.</text>
</comment>
<feature type="compositionally biased region" description="Basic and acidic residues" evidence="2">
    <location>
        <begin position="744"/>
        <end position="771"/>
    </location>
</feature>
<feature type="compositionally biased region" description="Low complexity" evidence="2">
    <location>
        <begin position="1265"/>
        <end position="1277"/>
    </location>
</feature>
<dbReference type="Proteomes" id="UP001054837">
    <property type="component" value="Unassembled WGS sequence"/>
</dbReference>
<feature type="compositionally biased region" description="Polar residues" evidence="2">
    <location>
        <begin position="74"/>
        <end position="88"/>
    </location>
</feature>
<feature type="compositionally biased region" description="Low complexity" evidence="2">
    <location>
        <begin position="375"/>
        <end position="391"/>
    </location>
</feature>
<feature type="compositionally biased region" description="Basic residues" evidence="2">
    <location>
        <begin position="312"/>
        <end position="324"/>
    </location>
</feature>
<proteinExistence type="predicted"/>
<name>A0AAV4RW40_9ARAC</name>
<evidence type="ECO:0000313" key="3">
    <source>
        <dbReference type="EMBL" id="GIY25349.1"/>
    </source>
</evidence>
<feature type="compositionally biased region" description="Basic and acidic residues" evidence="2">
    <location>
        <begin position="232"/>
        <end position="253"/>
    </location>
</feature>
<protein>
    <submittedName>
        <fullName evidence="3">Uncharacterized protein</fullName>
    </submittedName>
</protein>
<feature type="compositionally biased region" description="Basic and acidic residues" evidence="2">
    <location>
        <begin position="357"/>
        <end position="372"/>
    </location>
</feature>
<organism evidence="3 4">
    <name type="scientific">Caerostris darwini</name>
    <dbReference type="NCBI Taxonomy" id="1538125"/>
    <lineage>
        <taxon>Eukaryota</taxon>
        <taxon>Metazoa</taxon>
        <taxon>Ecdysozoa</taxon>
        <taxon>Arthropoda</taxon>
        <taxon>Chelicerata</taxon>
        <taxon>Arachnida</taxon>
        <taxon>Araneae</taxon>
        <taxon>Araneomorphae</taxon>
        <taxon>Entelegynae</taxon>
        <taxon>Araneoidea</taxon>
        <taxon>Araneidae</taxon>
        <taxon>Caerostris</taxon>
    </lineage>
</organism>
<feature type="compositionally biased region" description="Polar residues" evidence="2">
    <location>
        <begin position="156"/>
        <end position="169"/>
    </location>
</feature>
<feature type="compositionally biased region" description="Basic and acidic residues" evidence="2">
    <location>
        <begin position="1234"/>
        <end position="1246"/>
    </location>
</feature>
<feature type="region of interest" description="Disordered" evidence="2">
    <location>
        <begin position="1"/>
        <end position="20"/>
    </location>
</feature>
<feature type="region of interest" description="Disordered" evidence="2">
    <location>
        <begin position="904"/>
        <end position="932"/>
    </location>
</feature>
<feature type="coiled-coil region" evidence="1">
    <location>
        <begin position="976"/>
        <end position="1067"/>
    </location>
</feature>
<feature type="region of interest" description="Disordered" evidence="2">
    <location>
        <begin position="743"/>
        <end position="777"/>
    </location>
</feature>
<gene>
    <name evidence="3" type="primary">AVEN_207619_1</name>
    <name evidence="3" type="ORF">CDAR_60971</name>
</gene>
<feature type="region of interest" description="Disordered" evidence="2">
    <location>
        <begin position="1234"/>
        <end position="1316"/>
    </location>
</feature>
<feature type="compositionally biased region" description="Polar residues" evidence="2">
    <location>
        <begin position="1300"/>
        <end position="1315"/>
    </location>
</feature>
<feature type="compositionally biased region" description="Basic residues" evidence="2">
    <location>
        <begin position="530"/>
        <end position="540"/>
    </location>
</feature>